<keyword evidence="6" id="KW-1185">Reference proteome</keyword>
<evidence type="ECO:0000259" key="4">
    <source>
        <dbReference type="SMART" id="SM00722"/>
    </source>
</evidence>
<evidence type="ECO:0000256" key="2">
    <source>
        <dbReference type="ARBA" id="ARBA00022737"/>
    </source>
</evidence>
<dbReference type="Pfam" id="PF05048">
    <property type="entry name" value="NosD"/>
    <property type="match status" value="2"/>
</dbReference>
<sequence>MAIGKKITAICTTIIIAQVCTFTYGYSHAKEIQDPGATATSKSANPLQQLIQNAQSGATLLISAGTYKGPIRIDKPVRLIAKGDVTIDGGGHGDVVTLAVNGIELRGFTIVHSGRELENDQSGIKLLSSNNVIAGNTIEDCLHGIYLKESSNNQIVNNRIKGISSLDINDRGNGIHFFHSPSNEIDDNSISFTRDGMYFSYSSHNHVMRNQVHDVRYGLHYMYSNDNRFEWNTFSHNVGGSALMYSHGIVLKHNTFSENRGQKGTGIVFNTCDDSLIENNKIFNNLRAFFMDSSSRNTIRNNDIVNNFIGMEIPSSSSDNKIYGNNWISNDVPVITDHNSKSNEWYNSETKKGNYWSHAELLDFNHDGVSDMPYHPTTVQSYLIGQYPDLRFLENSPAMKLLDFAYQQFPVFKIPSPVDPYPLIAPFDWRNKT</sequence>
<dbReference type="NCBIfam" id="TIGR03804">
    <property type="entry name" value="para_beta_helix"/>
    <property type="match status" value="4"/>
</dbReference>
<name>A0ABY4CRL1_9BACL</name>
<dbReference type="InterPro" id="IPR051550">
    <property type="entry name" value="SCF-Subunits/Alg-Epimerases"/>
</dbReference>
<dbReference type="PANTHER" id="PTHR22990">
    <property type="entry name" value="F-BOX ONLY PROTEIN"/>
    <property type="match status" value="1"/>
</dbReference>
<reference evidence="5" key="1">
    <citation type="submission" date="2021-12" db="EMBL/GenBank/DDBJ databases">
        <title>Alicyclobacillaceae gen. nov., sp. nov., isolated from chalcocite enrichment system.</title>
        <authorList>
            <person name="Jiang Z."/>
        </authorList>
    </citation>
    <scope>NUCLEOTIDE SEQUENCE</scope>
    <source>
        <strain evidence="5">MYW30-H2</strain>
    </source>
</reference>
<dbReference type="Proteomes" id="UP000830167">
    <property type="component" value="Chromosome"/>
</dbReference>
<dbReference type="InterPro" id="IPR006633">
    <property type="entry name" value="Carb-bd_sugar_hydrolysis-dom"/>
</dbReference>
<dbReference type="InterPro" id="IPR007742">
    <property type="entry name" value="NosD_dom"/>
</dbReference>
<dbReference type="InterPro" id="IPR026464">
    <property type="entry name" value="NosD_copper_fam"/>
</dbReference>
<protein>
    <submittedName>
        <fullName evidence="5">Nitrous oxide reductase family maturation protein NosD</fullName>
    </submittedName>
</protein>
<keyword evidence="3" id="KW-0833">Ubl conjugation pathway</keyword>
<dbReference type="PANTHER" id="PTHR22990:SF15">
    <property type="entry name" value="F-BOX ONLY PROTEIN 10"/>
    <property type="match status" value="1"/>
</dbReference>
<evidence type="ECO:0000313" key="6">
    <source>
        <dbReference type="Proteomes" id="UP000830167"/>
    </source>
</evidence>
<dbReference type="SMART" id="SM00710">
    <property type="entry name" value="PbH1"/>
    <property type="match status" value="7"/>
</dbReference>
<evidence type="ECO:0000256" key="3">
    <source>
        <dbReference type="ARBA" id="ARBA00022786"/>
    </source>
</evidence>
<keyword evidence="2" id="KW-0677">Repeat</keyword>
<dbReference type="Gene3D" id="2.160.20.10">
    <property type="entry name" value="Single-stranded right-handed beta-helix, Pectin lyase-like"/>
    <property type="match status" value="2"/>
</dbReference>
<dbReference type="InterPro" id="IPR011050">
    <property type="entry name" value="Pectin_lyase_fold/virulence"/>
</dbReference>
<dbReference type="SUPFAM" id="SSF51126">
    <property type="entry name" value="Pectin lyase-like"/>
    <property type="match status" value="1"/>
</dbReference>
<dbReference type="SMART" id="SM00722">
    <property type="entry name" value="CASH"/>
    <property type="match status" value="2"/>
</dbReference>
<organism evidence="5 6">
    <name type="scientific">Fodinisporobacter ferrooxydans</name>
    <dbReference type="NCBI Taxonomy" id="2901836"/>
    <lineage>
        <taxon>Bacteria</taxon>
        <taxon>Bacillati</taxon>
        <taxon>Bacillota</taxon>
        <taxon>Bacilli</taxon>
        <taxon>Bacillales</taxon>
        <taxon>Alicyclobacillaceae</taxon>
        <taxon>Fodinisporobacter</taxon>
    </lineage>
</organism>
<evidence type="ECO:0000256" key="1">
    <source>
        <dbReference type="ARBA" id="ARBA00004906"/>
    </source>
</evidence>
<gene>
    <name evidence="5" type="primary">nosD</name>
    <name evidence="5" type="ORF">LSG31_07475</name>
</gene>
<proteinExistence type="predicted"/>
<accession>A0ABY4CRL1</accession>
<dbReference type="EMBL" id="CP089291">
    <property type="protein sequence ID" value="UOF92062.1"/>
    <property type="molecule type" value="Genomic_DNA"/>
</dbReference>
<dbReference type="InterPro" id="IPR006626">
    <property type="entry name" value="PbH1"/>
</dbReference>
<dbReference type="RefSeq" id="WP_347438745.1">
    <property type="nucleotide sequence ID" value="NZ_CP089291.1"/>
</dbReference>
<dbReference type="InterPro" id="IPR012334">
    <property type="entry name" value="Pectin_lyas_fold"/>
</dbReference>
<feature type="domain" description="Carbohydrate-binding/sugar hydrolysis" evidence="4">
    <location>
        <begin position="54"/>
        <end position="200"/>
    </location>
</feature>
<comment type="pathway">
    <text evidence="1">Protein modification; protein ubiquitination.</text>
</comment>
<dbReference type="InterPro" id="IPR022441">
    <property type="entry name" value="Para_beta_helix_rpt-2"/>
</dbReference>
<evidence type="ECO:0000313" key="5">
    <source>
        <dbReference type="EMBL" id="UOF92062.1"/>
    </source>
</evidence>
<feature type="domain" description="Carbohydrate-binding/sugar hydrolysis" evidence="4">
    <location>
        <begin position="223"/>
        <end position="389"/>
    </location>
</feature>
<dbReference type="NCBIfam" id="TIGR04247">
    <property type="entry name" value="NosD_copper_fam"/>
    <property type="match status" value="1"/>
</dbReference>